<organism evidence="2 3">
    <name type="scientific">Acaryochloris marina (strain MBIC 11017)</name>
    <dbReference type="NCBI Taxonomy" id="329726"/>
    <lineage>
        <taxon>Bacteria</taxon>
        <taxon>Bacillati</taxon>
        <taxon>Cyanobacteriota</taxon>
        <taxon>Cyanophyceae</taxon>
        <taxon>Acaryochloridales</taxon>
        <taxon>Acaryochloridaceae</taxon>
        <taxon>Acaryochloris</taxon>
    </lineage>
</organism>
<keyword evidence="1" id="KW-1133">Transmembrane helix</keyword>
<proteinExistence type="predicted"/>
<feature type="transmembrane region" description="Helical" evidence="1">
    <location>
        <begin position="19"/>
        <end position="36"/>
    </location>
</feature>
<keyword evidence="1" id="KW-0812">Transmembrane</keyword>
<dbReference type="Proteomes" id="UP000000268">
    <property type="component" value="Chromosome"/>
</dbReference>
<dbReference type="eggNOG" id="ENOG50318U5">
    <property type="taxonomic scope" value="Bacteria"/>
</dbReference>
<gene>
    <name evidence="2" type="ordered locus">AM1_4237</name>
</gene>
<dbReference type="RefSeq" id="WP_012164548.1">
    <property type="nucleotide sequence ID" value="NC_009925.1"/>
</dbReference>
<protein>
    <submittedName>
        <fullName evidence="2">Uncharacterized protein</fullName>
    </submittedName>
</protein>
<dbReference type="OrthoDB" id="513456at2"/>
<accession>B0CCQ5</accession>
<reference evidence="2 3" key="1">
    <citation type="journal article" date="2008" name="Proc. Natl. Acad. Sci. U.S.A.">
        <title>Niche adaptation and genome expansion in the chlorophyll d-producing cyanobacterium Acaryochloris marina.</title>
        <authorList>
            <person name="Swingley W.D."/>
            <person name="Chen M."/>
            <person name="Cheung P.C."/>
            <person name="Conrad A.L."/>
            <person name="Dejesa L.C."/>
            <person name="Hao J."/>
            <person name="Honchak B.M."/>
            <person name="Karbach L.E."/>
            <person name="Kurdoglu A."/>
            <person name="Lahiri S."/>
            <person name="Mastrian S.D."/>
            <person name="Miyashita H."/>
            <person name="Page L."/>
            <person name="Ramakrishna P."/>
            <person name="Satoh S."/>
            <person name="Sattley W.M."/>
            <person name="Shimada Y."/>
            <person name="Taylor H.L."/>
            <person name="Tomo T."/>
            <person name="Tsuchiya T."/>
            <person name="Wang Z.T."/>
            <person name="Raymond J."/>
            <person name="Mimuro M."/>
            <person name="Blankenship R.E."/>
            <person name="Touchman J.W."/>
        </authorList>
    </citation>
    <scope>NUCLEOTIDE SEQUENCE [LARGE SCALE GENOMIC DNA]</scope>
    <source>
        <strain evidence="3">MBIC 11017</strain>
    </source>
</reference>
<dbReference type="Pfam" id="PF11317">
    <property type="entry name" value="DUF3119"/>
    <property type="match status" value="1"/>
</dbReference>
<dbReference type="KEGG" id="amr:AM1_4237"/>
<dbReference type="HOGENOM" id="CLU_108245_1_0_3"/>
<dbReference type="STRING" id="329726.AM1_4237"/>
<name>B0CCQ5_ACAM1</name>
<dbReference type="PANTHER" id="PTHR35550:SF2">
    <property type="entry name" value="OS05G0401200 PROTEIN"/>
    <property type="match status" value="1"/>
</dbReference>
<evidence type="ECO:0000313" key="3">
    <source>
        <dbReference type="Proteomes" id="UP000000268"/>
    </source>
</evidence>
<dbReference type="AlphaFoldDB" id="B0CCQ5"/>
<keyword evidence="3" id="KW-1185">Reference proteome</keyword>
<evidence type="ECO:0000313" key="2">
    <source>
        <dbReference type="EMBL" id="ABW29217.1"/>
    </source>
</evidence>
<dbReference type="InterPro" id="IPR021467">
    <property type="entry name" value="DUF3119"/>
</dbReference>
<evidence type="ECO:0000256" key="1">
    <source>
        <dbReference type="SAM" id="Phobius"/>
    </source>
</evidence>
<dbReference type="EMBL" id="CP000828">
    <property type="protein sequence ID" value="ABW29217.1"/>
    <property type="molecule type" value="Genomic_DNA"/>
</dbReference>
<dbReference type="PANTHER" id="PTHR35550">
    <property type="match status" value="1"/>
</dbReference>
<sequence length="128" mass="14482">MAVSQVSDTQSTVVLTPRYWVPIGVAIAGTILTFLTPWAGVPVILLGCFLGFQAATVQVQFTATAFELYRGEKQLRQFPFADWQDWLILLPPVPILFFFKEVKSIHFMPMLFDARALLTCLEERCPRS</sequence>
<keyword evidence="1" id="KW-0472">Membrane</keyword>